<dbReference type="Pfam" id="PF13620">
    <property type="entry name" value="CarboxypepD_reg"/>
    <property type="match status" value="1"/>
</dbReference>
<dbReference type="EMBL" id="FWXT01000001">
    <property type="protein sequence ID" value="SMC36959.1"/>
    <property type="molecule type" value="Genomic_DNA"/>
</dbReference>
<organism evidence="1 2">
    <name type="scientific">Pedobacter africanus</name>
    <dbReference type="NCBI Taxonomy" id="151894"/>
    <lineage>
        <taxon>Bacteria</taxon>
        <taxon>Pseudomonadati</taxon>
        <taxon>Bacteroidota</taxon>
        <taxon>Sphingobacteriia</taxon>
        <taxon>Sphingobacteriales</taxon>
        <taxon>Sphingobacteriaceae</taxon>
        <taxon>Pedobacter</taxon>
    </lineage>
</organism>
<sequence length="268" mass="31095">MKNLHYTLFLFLLFSCKPRVNNFYQGKVIDLNNKPLEGVIVTEEDRKEKQTTTDKNGYFKLDRSPDWLGRLIFIKDGYQTDTIASVWHQAGETTEYNFIEKDTTIVRLKATKVKDSIVPSNSLFQSIESIGLPFKDSTNFDNFNFKESRKLTNREAGILKLNTLYSGATGFYSRYTVPFSTKFKSVVISYHPNEHELITTLINYDRDYNILGKVDIAYDEIAESQFWKESLLTMDKIIVDEISWMENGPVRKTKAYEVLPNGKITRNQ</sequence>
<evidence type="ECO:0000313" key="1">
    <source>
        <dbReference type="EMBL" id="SMC36959.1"/>
    </source>
</evidence>
<reference evidence="2" key="1">
    <citation type="submission" date="2017-04" db="EMBL/GenBank/DDBJ databases">
        <authorList>
            <person name="Varghese N."/>
            <person name="Submissions S."/>
        </authorList>
    </citation>
    <scope>NUCLEOTIDE SEQUENCE [LARGE SCALE GENOMIC DNA]</scope>
    <source>
        <strain evidence="2">DSM 12126</strain>
    </source>
</reference>
<gene>
    <name evidence="1" type="ORF">SAMN04488524_0005</name>
</gene>
<name>A0A1W1YLE3_9SPHI</name>
<dbReference type="InterPro" id="IPR008969">
    <property type="entry name" value="CarboxyPept-like_regulatory"/>
</dbReference>
<dbReference type="PROSITE" id="PS51257">
    <property type="entry name" value="PROKAR_LIPOPROTEIN"/>
    <property type="match status" value="1"/>
</dbReference>
<dbReference type="STRING" id="151894.SAMN04488524_0005"/>
<proteinExistence type="predicted"/>
<evidence type="ECO:0000313" key="2">
    <source>
        <dbReference type="Proteomes" id="UP000192756"/>
    </source>
</evidence>
<dbReference type="AlphaFoldDB" id="A0A1W1YLE3"/>
<accession>A0A1W1YLE3</accession>
<dbReference type="Gene3D" id="2.60.40.1120">
    <property type="entry name" value="Carboxypeptidase-like, regulatory domain"/>
    <property type="match status" value="1"/>
</dbReference>
<protein>
    <submittedName>
        <fullName evidence="1">CarboxypepD_reg-like domain-containing protein</fullName>
    </submittedName>
</protein>
<dbReference type="RefSeq" id="WP_084236213.1">
    <property type="nucleotide sequence ID" value="NZ_FWXT01000001.1"/>
</dbReference>
<keyword evidence="2" id="KW-1185">Reference proteome</keyword>
<dbReference type="SUPFAM" id="SSF49464">
    <property type="entry name" value="Carboxypeptidase regulatory domain-like"/>
    <property type="match status" value="1"/>
</dbReference>
<dbReference type="Proteomes" id="UP000192756">
    <property type="component" value="Unassembled WGS sequence"/>
</dbReference>
<dbReference type="OrthoDB" id="773370at2"/>